<evidence type="ECO:0008006" key="11">
    <source>
        <dbReference type="Google" id="ProtNLM"/>
    </source>
</evidence>
<dbReference type="Pfam" id="PF06775">
    <property type="entry name" value="Seipin"/>
    <property type="match status" value="1"/>
</dbReference>
<dbReference type="GO" id="GO:0140042">
    <property type="term" value="P:lipid droplet formation"/>
    <property type="evidence" value="ECO:0007669"/>
    <property type="project" value="UniProtKB-ARBA"/>
</dbReference>
<keyword evidence="4 8" id="KW-1133">Transmembrane helix</keyword>
<name>A0A0D9QR24_PLAFR</name>
<dbReference type="OMA" id="YMYNYPF"/>
<keyword evidence="3" id="KW-0256">Endoplasmic reticulum</keyword>
<dbReference type="GO" id="GO:0005789">
    <property type="term" value="C:endoplasmic reticulum membrane"/>
    <property type="evidence" value="ECO:0007669"/>
    <property type="project" value="UniProtKB-SubCell"/>
</dbReference>
<evidence type="ECO:0000313" key="10">
    <source>
        <dbReference type="Proteomes" id="UP000054561"/>
    </source>
</evidence>
<feature type="compositionally biased region" description="Basic and acidic residues" evidence="7">
    <location>
        <begin position="1"/>
        <end position="17"/>
    </location>
</feature>
<accession>A0A0D9QR24</accession>
<keyword evidence="10" id="KW-1185">Reference proteome</keyword>
<dbReference type="AlphaFoldDB" id="A0A0D9QR24"/>
<dbReference type="Proteomes" id="UP000054561">
    <property type="component" value="Unassembled WGS sequence"/>
</dbReference>
<proteinExistence type="predicted"/>
<dbReference type="GeneID" id="24266419"/>
<keyword evidence="5" id="KW-0443">Lipid metabolism</keyword>
<keyword evidence="6 8" id="KW-0472">Membrane</keyword>
<dbReference type="InterPro" id="IPR009617">
    <property type="entry name" value="Seipin"/>
</dbReference>
<dbReference type="VEuPathDB" id="PlasmoDB:AK88_01105"/>
<comment type="subcellular location">
    <subcellularLocation>
        <location evidence="1">Endoplasmic reticulum membrane</location>
        <topology evidence="1">Multi-pass membrane protein</topology>
    </subcellularLocation>
</comment>
<evidence type="ECO:0000256" key="5">
    <source>
        <dbReference type="ARBA" id="ARBA00023098"/>
    </source>
</evidence>
<feature type="transmembrane region" description="Helical" evidence="8">
    <location>
        <begin position="447"/>
        <end position="465"/>
    </location>
</feature>
<evidence type="ECO:0000256" key="6">
    <source>
        <dbReference type="ARBA" id="ARBA00023136"/>
    </source>
</evidence>
<feature type="transmembrane region" description="Helical" evidence="8">
    <location>
        <begin position="151"/>
        <end position="179"/>
    </location>
</feature>
<feature type="compositionally biased region" description="Basic and acidic residues" evidence="7">
    <location>
        <begin position="26"/>
        <end position="44"/>
    </location>
</feature>
<evidence type="ECO:0000256" key="4">
    <source>
        <dbReference type="ARBA" id="ARBA00022989"/>
    </source>
</evidence>
<keyword evidence="2 8" id="KW-0812">Transmembrane</keyword>
<organism evidence="9 10">
    <name type="scientific">Plasmodium fragile</name>
    <dbReference type="NCBI Taxonomy" id="5857"/>
    <lineage>
        <taxon>Eukaryota</taxon>
        <taxon>Sar</taxon>
        <taxon>Alveolata</taxon>
        <taxon>Apicomplexa</taxon>
        <taxon>Aconoidasida</taxon>
        <taxon>Haemosporida</taxon>
        <taxon>Plasmodiidae</taxon>
        <taxon>Plasmodium</taxon>
        <taxon>Plasmodium (Plasmodium)</taxon>
    </lineage>
</organism>
<protein>
    <recommendedName>
        <fullName evidence="11">Seipin domain-containing protein</fullName>
    </recommendedName>
</protein>
<dbReference type="RefSeq" id="XP_012334166.1">
    <property type="nucleotide sequence ID" value="XM_012478743.1"/>
</dbReference>
<dbReference type="GO" id="GO:0006629">
    <property type="term" value="P:lipid metabolic process"/>
    <property type="evidence" value="ECO:0007669"/>
    <property type="project" value="UniProtKB-KW"/>
</dbReference>
<feature type="transmembrane region" description="Helical" evidence="8">
    <location>
        <begin position="471"/>
        <end position="502"/>
    </location>
</feature>
<evidence type="ECO:0000256" key="2">
    <source>
        <dbReference type="ARBA" id="ARBA00022692"/>
    </source>
</evidence>
<dbReference type="OrthoDB" id="378375at2759"/>
<feature type="region of interest" description="Disordered" evidence="7">
    <location>
        <begin position="1"/>
        <end position="60"/>
    </location>
</feature>
<reference evidence="9 10" key="1">
    <citation type="submission" date="2014-03" db="EMBL/GenBank/DDBJ databases">
        <title>The Genome Sequence of Plasmodium fragile nilgiri.</title>
        <authorList>
            <consortium name="The Broad Institute Genomics Platform"/>
            <consortium name="The Broad Institute Genome Sequencing Center for Infectious Disease"/>
            <person name="Neafsey D."/>
            <person name="Duraisingh M."/>
            <person name="Young S.K."/>
            <person name="Zeng Q."/>
            <person name="Gargeya S."/>
            <person name="Abouelleil A."/>
            <person name="Alvarado L."/>
            <person name="Chapman S.B."/>
            <person name="Gainer-Dewar J."/>
            <person name="Goldberg J."/>
            <person name="Griggs A."/>
            <person name="Gujja S."/>
            <person name="Hansen M."/>
            <person name="Howarth C."/>
            <person name="Imamovic A."/>
            <person name="Larimer J."/>
            <person name="Pearson M."/>
            <person name="Poon T.W."/>
            <person name="Priest M."/>
            <person name="Roberts A."/>
            <person name="Saif S."/>
            <person name="Shea T."/>
            <person name="Sykes S."/>
            <person name="Wortman J."/>
            <person name="Nusbaum C."/>
            <person name="Birren B."/>
        </authorList>
    </citation>
    <scope>NUCLEOTIDE SEQUENCE [LARGE SCALE GENOMIC DNA]</scope>
    <source>
        <strain evidence="10">nilgiri</strain>
    </source>
</reference>
<evidence type="ECO:0000256" key="3">
    <source>
        <dbReference type="ARBA" id="ARBA00022824"/>
    </source>
</evidence>
<gene>
    <name evidence="9" type="ORF">AK88_01105</name>
</gene>
<evidence type="ECO:0000256" key="7">
    <source>
        <dbReference type="SAM" id="MobiDB-lite"/>
    </source>
</evidence>
<evidence type="ECO:0000256" key="1">
    <source>
        <dbReference type="ARBA" id="ARBA00004477"/>
    </source>
</evidence>
<sequence length="503" mass="59670">MLPRKGDAAHPVGERDAGPGNNVNELEDRDKAIEEEEVKDRDEVNSNTGEAETRMDESCSMDNAKTRLNSPIRNVKLFCKMKKKYLYLKQKDYLSYKYQRRKRKKRRCGEGVLDATWNGINHLARSGYKTYAKVKAHLKSAFPNLNVKHCLYVLVTYLLINVAVFVFSLMVYFFLYFYLIPQNKYVYPVEFSFSKSPIKEYLRRQRCQFAKECGCAGVDRTPLDQENTLGEPHETYLNHLKSFQSEILSNIKRKDTCCCSNSWKKTTMDTHPFCSKGENYTNREQLHHFDNEMEYAYLQNNILTGQVNFQKWSGKNKSHNDHNFVHFFIPFLKKKEISKLKIKKGYKIDIVLNLSYMNNDYNDKFNFIQFQTEVLDTNGDVLFRNEKLHINHKNYNFINKLHLFFNTPFYFFNVFNRRIKEICLVDGYQYGPHFGKINIYMYPPLQIYEAYVVVLVYVNFVYYYIYNYPFLFFYVFVFVLSALLIFVNTVLFVLGALCYYMLG</sequence>
<evidence type="ECO:0000313" key="9">
    <source>
        <dbReference type="EMBL" id="KJP89227.1"/>
    </source>
</evidence>
<dbReference type="EMBL" id="KQ001653">
    <property type="protein sequence ID" value="KJP89227.1"/>
    <property type="molecule type" value="Genomic_DNA"/>
</dbReference>
<evidence type="ECO:0000256" key="8">
    <source>
        <dbReference type="SAM" id="Phobius"/>
    </source>
</evidence>